<dbReference type="GO" id="GO:0045943">
    <property type="term" value="P:positive regulation of transcription by RNA polymerase I"/>
    <property type="evidence" value="ECO:0000318"/>
    <property type="project" value="GO_Central"/>
</dbReference>
<evidence type="ECO:0000256" key="6">
    <source>
        <dbReference type="SAM" id="MobiDB-lite"/>
    </source>
</evidence>
<feature type="repeat" description="WD" evidence="5">
    <location>
        <begin position="314"/>
        <end position="342"/>
    </location>
</feature>
<dbReference type="EMBL" id="CM008963">
    <property type="protein sequence ID" value="PNW86401.1"/>
    <property type="molecule type" value="Genomic_DNA"/>
</dbReference>
<feature type="compositionally biased region" description="Pro residues" evidence="6">
    <location>
        <begin position="1004"/>
        <end position="1017"/>
    </location>
</feature>
<feature type="compositionally biased region" description="Acidic residues" evidence="6">
    <location>
        <begin position="1064"/>
        <end position="1081"/>
    </location>
</feature>
<reference evidence="7 8" key="1">
    <citation type="journal article" date="2007" name="Science">
        <title>The Chlamydomonas genome reveals the evolution of key animal and plant functions.</title>
        <authorList>
            <person name="Merchant S.S."/>
            <person name="Prochnik S.E."/>
            <person name="Vallon O."/>
            <person name="Harris E.H."/>
            <person name="Karpowicz S.J."/>
            <person name="Witman G.B."/>
            <person name="Terry A."/>
            <person name="Salamov A."/>
            <person name="Fritz-Laylin L.K."/>
            <person name="Marechal-Drouard L."/>
            <person name="Marshall W.F."/>
            <person name="Qu L.H."/>
            <person name="Nelson D.R."/>
            <person name="Sanderfoot A.A."/>
            <person name="Spalding M.H."/>
            <person name="Kapitonov V.V."/>
            <person name="Ren Q."/>
            <person name="Ferris P."/>
            <person name="Lindquist E."/>
            <person name="Shapiro H."/>
            <person name="Lucas S.M."/>
            <person name="Grimwood J."/>
            <person name="Schmutz J."/>
            <person name="Cardol P."/>
            <person name="Cerutti H."/>
            <person name="Chanfreau G."/>
            <person name="Chen C.L."/>
            <person name="Cognat V."/>
            <person name="Croft M.T."/>
            <person name="Dent R."/>
            <person name="Dutcher S."/>
            <person name="Fernandez E."/>
            <person name="Fukuzawa H."/>
            <person name="Gonzalez-Ballester D."/>
            <person name="Gonzalez-Halphen D."/>
            <person name="Hallmann A."/>
            <person name="Hanikenne M."/>
            <person name="Hippler M."/>
            <person name="Inwood W."/>
            <person name="Jabbari K."/>
            <person name="Kalanon M."/>
            <person name="Kuras R."/>
            <person name="Lefebvre P.A."/>
            <person name="Lemaire S.D."/>
            <person name="Lobanov A.V."/>
            <person name="Lohr M."/>
            <person name="Manuell A."/>
            <person name="Meier I."/>
            <person name="Mets L."/>
            <person name="Mittag M."/>
            <person name="Mittelmeier T."/>
            <person name="Moroney J.V."/>
            <person name="Moseley J."/>
            <person name="Napoli C."/>
            <person name="Nedelcu A.M."/>
            <person name="Niyogi K."/>
            <person name="Novoselov S.V."/>
            <person name="Paulsen I.T."/>
            <person name="Pazour G."/>
            <person name="Purton S."/>
            <person name="Ral J.P."/>
            <person name="Riano-Pachon D.M."/>
            <person name="Riekhof W."/>
            <person name="Rymarquis L."/>
            <person name="Schroda M."/>
            <person name="Stern D."/>
            <person name="Umen J."/>
            <person name="Willows R."/>
            <person name="Wilson N."/>
            <person name="Zimmer S.L."/>
            <person name="Allmer J."/>
            <person name="Balk J."/>
            <person name="Bisova K."/>
            <person name="Chen C.J."/>
            <person name="Elias M."/>
            <person name="Gendler K."/>
            <person name="Hauser C."/>
            <person name="Lamb M.R."/>
            <person name="Ledford H."/>
            <person name="Long J.C."/>
            <person name="Minagawa J."/>
            <person name="Page M.D."/>
            <person name="Pan J."/>
            <person name="Pootakham W."/>
            <person name="Roje S."/>
            <person name="Rose A."/>
            <person name="Stahlberg E."/>
            <person name="Terauchi A.M."/>
            <person name="Yang P."/>
            <person name="Ball S."/>
            <person name="Bowler C."/>
            <person name="Dieckmann C.L."/>
            <person name="Gladyshev V.N."/>
            <person name="Green P."/>
            <person name="Jorgensen R."/>
            <person name="Mayfield S."/>
            <person name="Mueller-Roeber B."/>
            <person name="Rajamani S."/>
            <person name="Sayre R.T."/>
            <person name="Brokstein P."/>
            <person name="Dubchak I."/>
            <person name="Goodstein D."/>
            <person name="Hornick L."/>
            <person name="Huang Y.W."/>
            <person name="Jhaveri J."/>
            <person name="Luo Y."/>
            <person name="Martinez D."/>
            <person name="Ngau W.C."/>
            <person name="Otillar B."/>
            <person name="Poliakov A."/>
            <person name="Porter A."/>
            <person name="Szajkowski L."/>
            <person name="Werner G."/>
            <person name="Zhou K."/>
            <person name="Grigoriev I.V."/>
            <person name="Rokhsar D.S."/>
            <person name="Grossman A.R."/>
        </authorList>
    </citation>
    <scope>NUCLEOTIDE SEQUENCE [LARGE SCALE GENOMIC DNA]</scope>
    <source>
        <strain evidence="8">CC-503</strain>
    </source>
</reference>
<feature type="compositionally biased region" description="Low complexity" evidence="6">
    <location>
        <begin position="1083"/>
        <end position="1097"/>
    </location>
</feature>
<dbReference type="OMA" id="SAFFDGH"/>
<dbReference type="GeneID" id="5727371"/>
<evidence type="ECO:0000256" key="5">
    <source>
        <dbReference type="PROSITE-ProRule" id="PRU00221"/>
    </source>
</evidence>
<evidence type="ECO:0000256" key="1">
    <source>
        <dbReference type="ARBA" id="ARBA00004604"/>
    </source>
</evidence>
<feature type="region of interest" description="Disordered" evidence="6">
    <location>
        <begin position="1397"/>
        <end position="1439"/>
    </location>
</feature>
<accession>A0A2K3E0U1</accession>
<feature type="compositionally biased region" description="Gly residues" evidence="6">
    <location>
        <begin position="1150"/>
        <end position="1161"/>
    </location>
</feature>
<evidence type="ECO:0000256" key="3">
    <source>
        <dbReference type="ARBA" id="ARBA00022737"/>
    </source>
</evidence>
<dbReference type="KEGG" id="cre:CHLRE_02g085000v5"/>
<dbReference type="ExpressionAtlas" id="A0A2K3E0U1">
    <property type="expression patterns" value="baseline and differential"/>
</dbReference>
<dbReference type="Gene3D" id="2.130.10.10">
    <property type="entry name" value="YVTN repeat-like/Quinoprotein amine dehydrogenase"/>
    <property type="match status" value="3"/>
</dbReference>
<evidence type="ECO:0000256" key="2">
    <source>
        <dbReference type="ARBA" id="ARBA00022574"/>
    </source>
</evidence>
<name>A0A2K3E0U1_CHLRE</name>
<dbReference type="InterPro" id="IPR036322">
    <property type="entry name" value="WD40_repeat_dom_sf"/>
</dbReference>
<dbReference type="PaxDb" id="3055-EDP06698"/>
<dbReference type="PANTHER" id="PTHR19924">
    <property type="entry name" value="UTP15 U3 SMALL NUCLEOLAR RNA-ASSOCIATED PROTEIN 15 FAMILY MEMBER"/>
    <property type="match status" value="1"/>
</dbReference>
<feature type="region of interest" description="Disordered" evidence="6">
    <location>
        <begin position="1147"/>
        <end position="1185"/>
    </location>
</feature>
<dbReference type="RefSeq" id="XP_042926946.1">
    <property type="nucleotide sequence ID" value="XM_043059312.1"/>
</dbReference>
<dbReference type="STRING" id="3055.A0A2K3E0U1"/>
<dbReference type="OrthoDB" id="6262491at2759"/>
<feature type="region of interest" description="Disordered" evidence="6">
    <location>
        <begin position="867"/>
        <end position="962"/>
    </location>
</feature>
<dbReference type="InterPro" id="IPR019775">
    <property type="entry name" value="WD40_repeat_CS"/>
</dbReference>
<feature type="compositionally biased region" description="Low complexity" evidence="6">
    <location>
        <begin position="922"/>
        <end position="955"/>
    </location>
</feature>
<proteinExistence type="predicted"/>
<feature type="region of interest" description="Disordered" evidence="6">
    <location>
        <begin position="1051"/>
        <end position="1097"/>
    </location>
</feature>
<dbReference type="Gramene" id="PNW86401">
    <property type="protein sequence ID" value="PNW86401"/>
    <property type="gene ID" value="CHLRE_02g085000v5"/>
</dbReference>
<feature type="region of interest" description="Disordered" evidence="6">
    <location>
        <begin position="995"/>
        <end position="1039"/>
    </location>
</feature>
<dbReference type="PROSITE" id="PS00678">
    <property type="entry name" value="WD_REPEATS_1"/>
    <property type="match status" value="1"/>
</dbReference>
<feature type="region of interest" description="Disordered" evidence="6">
    <location>
        <begin position="1222"/>
        <end position="1244"/>
    </location>
</feature>
<feature type="region of interest" description="Disordered" evidence="6">
    <location>
        <begin position="755"/>
        <end position="814"/>
    </location>
</feature>
<feature type="compositionally biased region" description="Gly residues" evidence="6">
    <location>
        <begin position="1405"/>
        <end position="1429"/>
    </location>
</feature>
<keyword evidence="2 5" id="KW-0853">WD repeat</keyword>
<dbReference type="PANTHER" id="PTHR19924:SF26">
    <property type="entry name" value="U3 SMALL NUCLEOLAR RNA-ASSOCIATED PROTEIN 15 HOMOLOG"/>
    <property type="match status" value="1"/>
</dbReference>
<dbReference type="InterPro" id="IPR001680">
    <property type="entry name" value="WD40_rpt"/>
</dbReference>
<dbReference type="InterPro" id="IPR015943">
    <property type="entry name" value="WD40/YVTN_repeat-like_dom_sf"/>
</dbReference>
<dbReference type="GO" id="GO:0006364">
    <property type="term" value="P:rRNA processing"/>
    <property type="evidence" value="ECO:0000318"/>
    <property type="project" value="GO_Central"/>
</dbReference>
<dbReference type="PROSITE" id="PS50082">
    <property type="entry name" value="WD_REPEATS_2"/>
    <property type="match status" value="1"/>
</dbReference>
<dbReference type="Pfam" id="PF00400">
    <property type="entry name" value="WD40"/>
    <property type="match status" value="2"/>
</dbReference>
<feature type="compositionally biased region" description="Gly residues" evidence="6">
    <location>
        <begin position="1289"/>
        <end position="1299"/>
    </location>
</feature>
<evidence type="ECO:0000313" key="7">
    <source>
        <dbReference type="EMBL" id="PNW86401.1"/>
    </source>
</evidence>
<dbReference type="SMART" id="SM00320">
    <property type="entry name" value="WD40"/>
    <property type="match status" value="6"/>
</dbReference>
<dbReference type="Proteomes" id="UP000006906">
    <property type="component" value="Chromosome 2"/>
</dbReference>
<dbReference type="GO" id="GO:0005730">
    <property type="term" value="C:nucleolus"/>
    <property type="evidence" value="ECO:0000318"/>
    <property type="project" value="GO_Central"/>
</dbReference>
<dbReference type="SUPFAM" id="SSF50978">
    <property type="entry name" value="WD40 repeat-like"/>
    <property type="match status" value="1"/>
</dbReference>
<dbReference type="SUPFAM" id="SSF50998">
    <property type="entry name" value="Quinoprotein alcohol dehydrogenase-like"/>
    <property type="match status" value="1"/>
</dbReference>
<organism evidence="7 8">
    <name type="scientific">Chlamydomonas reinhardtii</name>
    <name type="common">Chlamydomonas smithii</name>
    <dbReference type="NCBI Taxonomy" id="3055"/>
    <lineage>
        <taxon>Eukaryota</taxon>
        <taxon>Viridiplantae</taxon>
        <taxon>Chlorophyta</taxon>
        <taxon>core chlorophytes</taxon>
        <taxon>Chlorophyceae</taxon>
        <taxon>CS clade</taxon>
        <taxon>Chlamydomonadales</taxon>
        <taxon>Chlamydomonadaceae</taxon>
        <taxon>Chlamydomonas</taxon>
    </lineage>
</organism>
<gene>
    <name evidence="7" type="ORF">CHLRE_02g085000v5</name>
</gene>
<keyword evidence="8" id="KW-1185">Reference proteome</keyword>
<keyword evidence="3" id="KW-0677">Repeat</keyword>
<feature type="compositionally biased region" description="Polar residues" evidence="6">
    <location>
        <begin position="786"/>
        <end position="805"/>
    </location>
</feature>
<comment type="subcellular location">
    <subcellularLocation>
        <location evidence="1">Nucleus</location>
        <location evidence="1">Nucleolus</location>
    </subcellularLocation>
</comment>
<sequence length="1439" mass="147976">MAEELLIRPGFNLDSCFRGHLSSVRRVTFNQRTKQFISVDEHCLKAWTLDHDKQCRAQHDVQFPNYQSNFITSIVLSQELGLLFCACLDDNLRLYNERLRLKSSMPWSNGVVREMLYYERRHLLITAGSYGVKVWECLLDYEAFRLDKTSDLFDVPKVKDGSVLPWCFGKYQHVRLRHTLNVPGARVIGATAPTGGDAAALAAAVGGGGLPGGDVINAPWCDRITLHEPAAMVLAMFEGHVYGFDVMSGNCLLSYTGLYDQPVTSCVFVPESDQLFTTAMDTCAMLWRVPRGCEAQRFKQFGRTAAPLTLVLADPDGRHVLTTSLDGSVTLWDMDTLTAVFKMKLSKTPVSTSFYKPNCFFMATDTEVKLFSIAHLFESWMDCNSPVTSLRPVTPGLILAEFADSSARLLDASDTIRLDKSVVTTMPQLTSTGLAPGGAAVTVSLPAARLFALLADGGVHVWQLHLRRPPSFVAAWTHLAREGCCSLAHLDGGSLPPAVAERCVLPYDSATGVTRDHLALGTASGDCILVDSSSGAISFRFPAFKHQPLQLLAADLDRGVLVTVSRNVIKIWNMADVRCMHELQTSRPVSRLELLEGRAIAGTVTGSVHVAELHSGAANAASVTADHLDAVTGLATSVHLQHMVTGSRDSHIKVFDRDKRFKRSIYLGAPVSAVAYLNDAGDILVAMGQRLVVVRAAQYDNLAGGKESMYDDMRGSGVTPRALLRAMQSRMQRLSKFKVPLQVYAAAAAPEAGALAGDGSGSGVRRTPPLRRQGTPTNAPEVLLSTVLTRNSSSRPGSQGANDSHSGGMAAGQNSWSGGAIAGLPRASVAGGAGGAGGANASLAGERPPSSLKGALRNAVALDAALQGGQRPVTRESASRGGNRSVQWGAGGPDGAAAAAGATGTGNDPAASADGATAPGDAVDSGASVSGEAGAAAVETAAAPAPYDPEAAARAQSEDEEEGHAIAREMFPLVYSYNLHKEKMRIDRLLHGLPSIHQKMGPGGLPPGMAPQEPVPMRPSSRAGSSSGGAPGSRGSSRVAATAMRLNSMRSHATAGGGSAGKEEAEDEEEDGDDEDEEEGGVTDSTASASASDAEAPATSAGLTAAFRRTLPVIASPSAFFDGHIPPEALAAMAAAAGKKKKVKKKAGPGAAGAAGAGGEAGAAAGEKKKKKKKKKRRRRKVMANTDPVDILKSRQDYEVRAEIKAYEKHMTVQRLATATFLPRLGPPSHGPSSGHGAALGGTGGRAAAATAAAAAAAAAASGLDGGTVTSVTVEMKSAGSTPRVGTADGAGGAGGGAAPAGAATAASAAAAAAGGTASMKSLIRNLGVRGNVADLARMIDDPRSFIVAQQQPPGGAGGAGAIGLGPPAAGGGGTGVGGKGGAASASVLESALGSRVGTADVSSLGGGGRAAGGTGGRRAPTGLGGVGNVGMQAIRGRS</sequence>
<protein>
    <submittedName>
        <fullName evidence="7">Uncharacterized protein</fullName>
    </submittedName>
</protein>
<dbReference type="InParanoid" id="A0A2K3E0U1"/>
<keyword evidence="4" id="KW-0539">Nucleus</keyword>
<feature type="compositionally biased region" description="Basic residues" evidence="6">
    <location>
        <begin position="1168"/>
        <end position="1182"/>
    </location>
</feature>
<evidence type="ECO:0000313" key="8">
    <source>
        <dbReference type="Proteomes" id="UP000006906"/>
    </source>
</evidence>
<evidence type="ECO:0000256" key="4">
    <source>
        <dbReference type="ARBA" id="ARBA00023242"/>
    </source>
</evidence>
<dbReference type="InterPro" id="IPR011047">
    <property type="entry name" value="Quinoprotein_ADH-like_sf"/>
</dbReference>
<feature type="compositionally biased region" description="Low complexity" evidence="6">
    <location>
        <begin position="895"/>
        <end position="911"/>
    </location>
</feature>
<feature type="region of interest" description="Disordered" evidence="6">
    <location>
        <begin position="1277"/>
        <end position="1299"/>
    </location>
</feature>